<proteinExistence type="predicted"/>
<feature type="transmembrane region" description="Helical" evidence="6">
    <location>
        <begin position="17"/>
        <end position="35"/>
    </location>
</feature>
<dbReference type="GO" id="GO:0005886">
    <property type="term" value="C:plasma membrane"/>
    <property type="evidence" value="ECO:0007669"/>
    <property type="project" value="InterPro"/>
</dbReference>
<evidence type="ECO:0000256" key="1">
    <source>
        <dbReference type="ARBA" id="ARBA00004167"/>
    </source>
</evidence>
<evidence type="ECO:0000256" key="3">
    <source>
        <dbReference type="ARBA" id="ARBA00022989"/>
    </source>
</evidence>
<accession>A0A9X2PWK4</accession>
<dbReference type="Proteomes" id="UP001155027">
    <property type="component" value="Unassembled WGS sequence"/>
</dbReference>
<evidence type="ECO:0000256" key="5">
    <source>
        <dbReference type="SAM" id="MobiDB-lite"/>
    </source>
</evidence>
<dbReference type="GO" id="GO:0009306">
    <property type="term" value="P:protein secretion"/>
    <property type="evidence" value="ECO:0007669"/>
    <property type="project" value="InterPro"/>
</dbReference>
<keyword evidence="2 6" id="KW-0812">Transmembrane</keyword>
<reference evidence="8" key="1">
    <citation type="submission" date="2022-08" db="EMBL/GenBank/DDBJ databases">
        <title>Genomic Encyclopedia of Type Strains, Phase V (KMG-V): Genome sequencing to study the core and pangenomes of soil and plant-associated prokaryotes.</title>
        <authorList>
            <person name="Whitman W."/>
        </authorList>
    </citation>
    <scope>NUCLEOTIDE SEQUENCE</scope>
    <source>
        <strain evidence="8">0</strain>
    </source>
</reference>
<keyword evidence="4 6" id="KW-0472">Membrane</keyword>
<comment type="caution">
    <text evidence="8">The sequence shown here is derived from an EMBL/GenBank/DDBJ whole genome shotgun (WGS) entry which is preliminary data.</text>
</comment>
<evidence type="ECO:0000313" key="8">
    <source>
        <dbReference type="EMBL" id="MCS3676833.1"/>
    </source>
</evidence>
<comment type="subcellular location">
    <subcellularLocation>
        <location evidence="1">Membrane</location>
        <topology evidence="1">Single-pass membrane protein</topology>
    </subcellularLocation>
</comment>
<sequence>MPDSSNRRSLTQPLWRAFRVAFAAVMVGVVFFVGLTRTEVGRDRIRRHVEAQFNQQFQGTLSIDSLSGSLLTDIEASGVQLRAPSGTLVGTVDEIQATPQWANLLTAELSIQSLALIRPHLVLRRDSSGGWNAANAVRRVSPSRSGSALDLTFADIEVQQGRVTTTRGGSAPNLVRQGWLFDYTRTTVRDLSFSAVAQRTGTRRFVDLSNGSFSMPGEDLRVSFLEGQIQQTPDGWSIRGLDLSLDTTRIRGKASIQPGGADGASPQVSVRLDRSRIDQGELRRIVPRLPLADVVTLEGTLEGTARRLRADDVTITHDASVATLSGTLRQARGGLAMDLRLTEGRLVPKDVRDVWPSAPPVPSVDGTPFNLTGSLQGTTADAPAGPRTFDLTTRLAMESPHGAVRGSLAVARSSASGLSYNGTLEADSLNLAPLTGRPALTSQLSGRVEGSGTGIQLGSLQGSVEVSLAGSRVAGRSFASADGTLSIDGDSTNGTLSVRQDNGGRLYVNGAAQDLDRRPSYTATVAGSDLDLGSIVGPTAPSTQLNARLTVGGRGVQWRSLAGTAVLQVDSSRVNRGDSTMTLPPHSVALRLADRTAGRPRVELSGSVLRLTADGTSLGPPLWTAAQTWGTKLRNAVRRERDKPVPSRQQSSAQPSLYLPIDASSRASLQSRGPLEARAEMRILQPKIVSAWWPAFPEGTENLTAEARLSVGPDSLYTAGHVSADLVRAGPNTVTDLRAEYDVSSHVDAPLAQSTLATATVSAGRATLGGPALKNTAVSLAYGGRTGRIQARADSVGIADSVRLSGGLRVTPRANELRLRKVSASIGGNEWTNAAPASLRAYSDAFVVAPLTIQQPHPDTPSLQTIRIGGTVSARPSDTLAVKARNVYLPPLSRALGLPQLIGGNLDGTVRLRSALGQPELASDLAVQRLSFDRRVLGSARLRVAYAARSPDLRVEGRLRSKAQTMKQLTGPALVPSGARTVEPNDISVSGRVRLPEWARAAPPERASALPPGETLDLSVDVERADLFFFRYIFEERVAGVRGFVSGPLHIGGRVLDPRFEADFDIVNGAVRLPVFGLAYEVEGPVEVDKRGIHARTLRVQDEEGTATVDGSILFNDYQYFSFDLSASLDGITVIDVSQAEDLPFYGRIRGSGPLHLNGPLPDATLESNAARTTPDSELYIPVSGRTVEEDAGFIVFADSTGRTPSVSQLTRRPNILADRPAGVPSFVEGLNLDLNVIAPDESTVNLVFDPLVGDVVTVVGSGRVQLQREEGDFSVYGSFDATSGTYLFTAGEVFVRRFAISQGTITWDGSPTNAQLDLDAEYRTRASPSGLPGFDGYSGRIPVTVQLAISGRVASPQVDLSLSMTRSEERNLIGSETLDAVLNQPARTTEYATSVLLTNTFLLTTESITQSGTARSDGEGNQLTTAGNQLAFNSVSQLVSSQLNRYLGEALPNVDLNFGVQGEDPSNLDLIYGVALRLLNERLIIRGEGVYTNDDPADSDAQRAGGPQGEFVVEVRLSPSVSAKVFYRRTGDELTPSRALTSSRGAGVSYQTQFSTWRTLFHSIFGWMLPADPAPDDEDNPAPDPVAQSARPPSDSTASPEAQPPFEQNDPV</sequence>
<gene>
    <name evidence="8" type="ORF">GGP71_000740</name>
</gene>
<evidence type="ECO:0000256" key="4">
    <source>
        <dbReference type="ARBA" id="ARBA00023136"/>
    </source>
</evidence>
<dbReference type="InterPro" id="IPR007452">
    <property type="entry name" value="TamB_C"/>
</dbReference>
<evidence type="ECO:0000256" key="6">
    <source>
        <dbReference type="SAM" id="Phobius"/>
    </source>
</evidence>
<dbReference type="RefSeq" id="WP_259079514.1">
    <property type="nucleotide sequence ID" value="NZ_JANUAU010000002.1"/>
</dbReference>
<name>A0A9X2PWK4_9BACT</name>
<feature type="domain" description="Translocation and assembly module TamB C-terminal" evidence="7">
    <location>
        <begin position="1098"/>
        <end position="1555"/>
    </location>
</feature>
<organism evidence="8 9">
    <name type="scientific">Salinibacter ruber</name>
    <dbReference type="NCBI Taxonomy" id="146919"/>
    <lineage>
        <taxon>Bacteria</taxon>
        <taxon>Pseudomonadati</taxon>
        <taxon>Rhodothermota</taxon>
        <taxon>Rhodothermia</taxon>
        <taxon>Rhodothermales</taxon>
        <taxon>Salinibacteraceae</taxon>
        <taxon>Salinibacter</taxon>
    </lineage>
</organism>
<evidence type="ECO:0000313" key="9">
    <source>
        <dbReference type="Proteomes" id="UP001155027"/>
    </source>
</evidence>
<evidence type="ECO:0000256" key="2">
    <source>
        <dbReference type="ARBA" id="ARBA00022692"/>
    </source>
</evidence>
<feature type="region of interest" description="Disordered" evidence="5">
    <location>
        <begin position="638"/>
        <end position="659"/>
    </location>
</feature>
<protein>
    <recommendedName>
        <fullName evidence="7">Translocation and assembly module TamB C-terminal domain-containing protein</fullName>
    </recommendedName>
</protein>
<dbReference type="EMBL" id="JANUAU010000002">
    <property type="protein sequence ID" value="MCS3676833.1"/>
    <property type="molecule type" value="Genomic_DNA"/>
</dbReference>
<keyword evidence="3 6" id="KW-1133">Transmembrane helix</keyword>
<feature type="region of interest" description="Disordered" evidence="5">
    <location>
        <begin position="1571"/>
        <end position="1613"/>
    </location>
</feature>
<dbReference type="Pfam" id="PF04357">
    <property type="entry name" value="TamB"/>
    <property type="match status" value="1"/>
</dbReference>
<evidence type="ECO:0000259" key="7">
    <source>
        <dbReference type="Pfam" id="PF04357"/>
    </source>
</evidence>